<dbReference type="AlphaFoldDB" id="A0A815VN79"/>
<accession>A0A815VN79</accession>
<sequence length="752" mass="87526">MFQRTEKLEKCLLLTYPKYFLDYQDPQKEDMAEKLLNTLGKSAAQLLSRYSKIIDEPVIDLLHILNHSFQLCTTAKVLHTHQLLPLIDELLVILDEKASSWKENSSISKYCLDLLQTLTDKNESIRKHVQQRENVFQKLKELNRPSSANVLSDTETAFCYRRDEENNVHELFTSNKNQNKEEITLIWCDQNINVHDDTNGTAELLQQVNDNINQIQTEKIFLILSGKTVDDMIDKVYNLKQVDSIYIFCMNSVKYEHYLNEPDNKYYKIVGIYTEHEPLLRAVQKNICNVIKQSQVASLLKQYKRSTRVEKTNDFLYGLWCNKHINQKQYEKLKVSKEQAELAHLYFLPKAHKPNTPLRPIMAGMKSPTINISKWLDNLLRPIFDRLAIDTTVLNGVELLKEIERWSANNLTMTTSFVTMDVTDLYTMIPQEGGVTAIKRLIEASGQKQIDGVKKEIILALTRFVMTNNYFYFDGIYYKQIRGGAMGSPLTLTIANAYMYFVERPIAKWASRTASLYFRYIDDLFIMSNIHADVLKGLVRFWNRLDINIELSESIGTSAEYLDVKLENRGGQLVSDVFHKPSHEPYFLPFSSIHAEHIKKNIPFVAITRAMRYCSSYEAFKHEEIHICMALLLNKYPMDFILKQIERVFQTFQCEIPTKGNFSNIRKIFLGITHNKTKRTEIDIEVTILCHFSFCKGMQDFSTQFHQMWNTCFTDTAICGMKPILGSKRLHNLQDYLVKKKPDRSRLGLENK</sequence>
<dbReference type="PANTHER" id="PTHR21301">
    <property type="entry name" value="REVERSE TRANSCRIPTASE"/>
    <property type="match status" value="1"/>
</dbReference>
<evidence type="ECO:0000259" key="1">
    <source>
        <dbReference type="PROSITE" id="PS50878"/>
    </source>
</evidence>
<dbReference type="InterPro" id="IPR000477">
    <property type="entry name" value="RT_dom"/>
</dbReference>
<reference evidence="2" key="1">
    <citation type="submission" date="2021-02" db="EMBL/GenBank/DDBJ databases">
        <authorList>
            <person name="Nowell W R."/>
        </authorList>
    </citation>
    <scope>NUCLEOTIDE SEQUENCE</scope>
</reference>
<feature type="domain" description="Reverse transcriptase" evidence="1">
    <location>
        <begin position="329"/>
        <end position="609"/>
    </location>
</feature>
<dbReference type="PANTHER" id="PTHR21301:SF10">
    <property type="entry name" value="REVERSE TRANSCRIPTASE DOMAIN-CONTAINING PROTEIN"/>
    <property type="match status" value="1"/>
</dbReference>
<dbReference type="Pfam" id="PF26215">
    <property type="entry name" value="HTH_animal"/>
    <property type="match status" value="1"/>
</dbReference>
<evidence type="ECO:0000313" key="2">
    <source>
        <dbReference type="EMBL" id="CAF1530424.1"/>
    </source>
</evidence>
<evidence type="ECO:0000313" key="3">
    <source>
        <dbReference type="Proteomes" id="UP000663852"/>
    </source>
</evidence>
<dbReference type="EMBL" id="CAJNOJ010000873">
    <property type="protein sequence ID" value="CAF1530424.1"/>
    <property type="molecule type" value="Genomic_DNA"/>
</dbReference>
<name>A0A815VN79_ADIRI</name>
<dbReference type="Proteomes" id="UP000663852">
    <property type="component" value="Unassembled WGS sequence"/>
</dbReference>
<protein>
    <recommendedName>
        <fullName evidence="1">Reverse transcriptase domain-containing protein</fullName>
    </recommendedName>
</protein>
<proteinExistence type="predicted"/>
<dbReference type="InterPro" id="IPR043502">
    <property type="entry name" value="DNA/RNA_pol_sf"/>
</dbReference>
<gene>
    <name evidence="2" type="ORF">EDS130_LOCUS44529</name>
</gene>
<comment type="caution">
    <text evidence="2">The sequence shown here is derived from an EMBL/GenBank/DDBJ whole genome shotgun (WGS) entry which is preliminary data.</text>
</comment>
<dbReference type="PROSITE" id="PS50878">
    <property type="entry name" value="RT_POL"/>
    <property type="match status" value="1"/>
</dbReference>
<organism evidence="2 3">
    <name type="scientific">Adineta ricciae</name>
    <name type="common">Rotifer</name>
    <dbReference type="NCBI Taxonomy" id="249248"/>
    <lineage>
        <taxon>Eukaryota</taxon>
        <taxon>Metazoa</taxon>
        <taxon>Spiralia</taxon>
        <taxon>Gnathifera</taxon>
        <taxon>Rotifera</taxon>
        <taxon>Eurotatoria</taxon>
        <taxon>Bdelloidea</taxon>
        <taxon>Adinetida</taxon>
        <taxon>Adinetidae</taxon>
        <taxon>Adineta</taxon>
    </lineage>
</organism>
<dbReference type="InterPro" id="IPR058912">
    <property type="entry name" value="HTH_animal"/>
</dbReference>
<dbReference type="SUPFAM" id="SSF56672">
    <property type="entry name" value="DNA/RNA polymerases"/>
    <property type="match status" value="1"/>
</dbReference>